<evidence type="ECO:0008006" key="4">
    <source>
        <dbReference type="Google" id="ProtNLM"/>
    </source>
</evidence>
<protein>
    <recommendedName>
        <fullName evidence="4">Tetratricopeptide repeat</fullName>
    </recommendedName>
</protein>
<dbReference type="GO" id="GO:0044183">
    <property type="term" value="F:protein folding chaperone"/>
    <property type="evidence" value="ECO:0007669"/>
    <property type="project" value="TreeGrafter"/>
</dbReference>
<dbReference type="GO" id="GO:0016020">
    <property type="term" value="C:membrane"/>
    <property type="evidence" value="ECO:0007669"/>
    <property type="project" value="TreeGrafter"/>
</dbReference>
<evidence type="ECO:0000313" key="3">
    <source>
        <dbReference type="Proteomes" id="UP000054937"/>
    </source>
</evidence>
<sequence length="413" mass="48950">MQLDKIKDKENLIKLVRITPGHQNFGTANVYDPQQYQQLQMTKEKIQEIIKLNELEPQNIEFSKLLGYNNLAILFKKNKQQLENQGSNNYVATILSLSLSDGLAQPNTIVDDCLLYDMNMEYHINVDFVKKQAAFNFEATEDFQEIINDNFNQEQQELLANQLLFRKIKVFDKKIMLQKEKVKCEDLFGNFVTVNQIIKNFEKFGKKYEKRYFPLQPFYGITNYYQLQGLTINQNITIDADELEEKQIQFTIIVSRIPKMSQIQFRSQKQIEIKKHKEKGNQYFKNKKYYEAMEEYFEALDILEDRLKKQSLSVEIFKPENCYNMIVLNNNLAQIFLNQNNHINVIEYCDKCIDWSNFFDKNCMEQIDDQKAYYRKGKANLQQNKQDQATINLQQSLNLDPQNQEIQNLIKGL</sequence>
<feature type="repeat" description="TPR" evidence="1">
    <location>
        <begin position="370"/>
        <end position="403"/>
    </location>
</feature>
<dbReference type="InParanoid" id="A0A0V0R951"/>
<dbReference type="SUPFAM" id="SSF48452">
    <property type="entry name" value="TPR-like"/>
    <property type="match status" value="1"/>
</dbReference>
<proteinExistence type="predicted"/>
<dbReference type="EMBL" id="LDAU01000019">
    <property type="protein sequence ID" value="KRX10789.1"/>
    <property type="molecule type" value="Genomic_DNA"/>
</dbReference>
<dbReference type="PANTHER" id="PTHR46512">
    <property type="entry name" value="PEPTIDYLPROLYL ISOMERASE"/>
    <property type="match status" value="1"/>
</dbReference>
<dbReference type="InterPro" id="IPR050754">
    <property type="entry name" value="FKBP4/5/8-like"/>
</dbReference>
<keyword evidence="3" id="KW-1185">Reference proteome</keyword>
<dbReference type="GO" id="GO:0005740">
    <property type="term" value="C:mitochondrial envelope"/>
    <property type="evidence" value="ECO:0007669"/>
    <property type="project" value="TreeGrafter"/>
</dbReference>
<feature type="repeat" description="TPR" evidence="1">
    <location>
        <begin position="273"/>
        <end position="306"/>
    </location>
</feature>
<dbReference type="PROSITE" id="PS50005">
    <property type="entry name" value="TPR"/>
    <property type="match status" value="2"/>
</dbReference>
<name>A0A0V0R951_PSEPJ</name>
<dbReference type="OrthoDB" id="1724687at2759"/>
<dbReference type="PANTHER" id="PTHR46512:SF1">
    <property type="entry name" value="PEPTIDYLPROLYL ISOMERASE"/>
    <property type="match status" value="1"/>
</dbReference>
<dbReference type="SMART" id="SM00028">
    <property type="entry name" value="TPR"/>
    <property type="match status" value="3"/>
</dbReference>
<reference evidence="2 3" key="1">
    <citation type="journal article" date="2015" name="Sci. Rep.">
        <title>Genome of the facultative scuticociliatosis pathogen Pseudocohnilembus persalinus provides insight into its virulence through horizontal gene transfer.</title>
        <authorList>
            <person name="Xiong J."/>
            <person name="Wang G."/>
            <person name="Cheng J."/>
            <person name="Tian M."/>
            <person name="Pan X."/>
            <person name="Warren A."/>
            <person name="Jiang C."/>
            <person name="Yuan D."/>
            <person name="Miao W."/>
        </authorList>
    </citation>
    <scope>NUCLEOTIDE SEQUENCE [LARGE SCALE GENOMIC DNA]</scope>
    <source>
        <strain evidence="2">36N120E</strain>
    </source>
</reference>
<dbReference type="GO" id="GO:0012505">
    <property type="term" value="C:endomembrane system"/>
    <property type="evidence" value="ECO:0007669"/>
    <property type="project" value="TreeGrafter"/>
</dbReference>
<gene>
    <name evidence="2" type="ORF">PPERSA_00959</name>
</gene>
<dbReference type="AlphaFoldDB" id="A0A0V0R951"/>
<evidence type="ECO:0000256" key="1">
    <source>
        <dbReference type="PROSITE-ProRule" id="PRU00339"/>
    </source>
</evidence>
<accession>A0A0V0R951</accession>
<dbReference type="Gene3D" id="1.25.40.10">
    <property type="entry name" value="Tetratricopeptide repeat domain"/>
    <property type="match status" value="1"/>
</dbReference>
<comment type="caution">
    <text evidence="2">The sequence shown here is derived from an EMBL/GenBank/DDBJ whole genome shotgun (WGS) entry which is preliminary data.</text>
</comment>
<dbReference type="Proteomes" id="UP000054937">
    <property type="component" value="Unassembled WGS sequence"/>
</dbReference>
<keyword evidence="1" id="KW-0802">TPR repeat</keyword>
<dbReference type="InterPro" id="IPR019734">
    <property type="entry name" value="TPR_rpt"/>
</dbReference>
<organism evidence="2 3">
    <name type="scientific">Pseudocohnilembus persalinus</name>
    <name type="common">Ciliate</name>
    <dbReference type="NCBI Taxonomy" id="266149"/>
    <lineage>
        <taxon>Eukaryota</taxon>
        <taxon>Sar</taxon>
        <taxon>Alveolata</taxon>
        <taxon>Ciliophora</taxon>
        <taxon>Intramacronucleata</taxon>
        <taxon>Oligohymenophorea</taxon>
        <taxon>Scuticociliatia</taxon>
        <taxon>Philasterida</taxon>
        <taxon>Pseudocohnilembidae</taxon>
        <taxon>Pseudocohnilembus</taxon>
    </lineage>
</organism>
<dbReference type="GO" id="GO:0005829">
    <property type="term" value="C:cytosol"/>
    <property type="evidence" value="ECO:0007669"/>
    <property type="project" value="TreeGrafter"/>
</dbReference>
<dbReference type="InterPro" id="IPR011990">
    <property type="entry name" value="TPR-like_helical_dom_sf"/>
</dbReference>
<evidence type="ECO:0000313" key="2">
    <source>
        <dbReference type="EMBL" id="KRX10789.1"/>
    </source>
</evidence>